<reference evidence="4 5" key="1">
    <citation type="submission" date="2019-10" db="EMBL/GenBank/DDBJ databases">
        <title>Nocardioides novel species isolated from the excrement of Marmot.</title>
        <authorList>
            <person name="Zhang G."/>
        </authorList>
    </citation>
    <scope>NUCLEOTIDE SEQUENCE [LARGE SCALE GENOMIC DNA]</scope>
    <source>
        <strain evidence="5">zg-579</strain>
    </source>
</reference>
<evidence type="ECO:0000313" key="5">
    <source>
        <dbReference type="Proteomes" id="UP000433406"/>
    </source>
</evidence>
<organism evidence="4 5">
    <name type="scientific">Nocardioides marmotae</name>
    <dbReference type="NCBI Taxonomy" id="2663857"/>
    <lineage>
        <taxon>Bacteria</taxon>
        <taxon>Bacillati</taxon>
        <taxon>Actinomycetota</taxon>
        <taxon>Actinomycetes</taxon>
        <taxon>Propionibacteriales</taxon>
        <taxon>Nocardioidaceae</taxon>
        <taxon>Nocardioides</taxon>
    </lineage>
</organism>
<evidence type="ECO:0000256" key="1">
    <source>
        <dbReference type="ARBA" id="ARBA00023015"/>
    </source>
</evidence>
<dbReference type="InterPro" id="IPR011991">
    <property type="entry name" value="ArsR-like_HTH"/>
</dbReference>
<keyword evidence="5" id="KW-1185">Reference proteome</keyword>
<dbReference type="InterPro" id="IPR051011">
    <property type="entry name" value="Metal_resp_trans_reg"/>
</dbReference>
<evidence type="ECO:0000256" key="2">
    <source>
        <dbReference type="ARBA" id="ARBA00023125"/>
    </source>
</evidence>
<proteinExistence type="predicted"/>
<dbReference type="EMBL" id="WLCI01000020">
    <property type="protein sequence ID" value="MTB97182.1"/>
    <property type="molecule type" value="Genomic_DNA"/>
</dbReference>
<dbReference type="InterPro" id="IPR001845">
    <property type="entry name" value="HTH_ArsR_DNA-bd_dom"/>
</dbReference>
<keyword evidence="1" id="KW-0805">Transcription regulation</keyword>
<evidence type="ECO:0000256" key="3">
    <source>
        <dbReference type="ARBA" id="ARBA00023163"/>
    </source>
</evidence>
<dbReference type="InterPro" id="IPR036388">
    <property type="entry name" value="WH-like_DNA-bd_sf"/>
</dbReference>
<dbReference type="AlphaFoldDB" id="A0A6I3JGP6"/>
<dbReference type="Proteomes" id="UP000433406">
    <property type="component" value="Unassembled WGS sequence"/>
</dbReference>
<gene>
    <name evidence="4" type="ORF">GGQ22_19105</name>
</gene>
<dbReference type="InterPro" id="IPR036390">
    <property type="entry name" value="WH_DNA-bd_sf"/>
</dbReference>
<keyword evidence="3" id="KW-0804">Transcription</keyword>
<sequence length="318" mass="34790">MIEYELGELDLGEVRFAISPLNEVGLALRIFRDPGRYPHHLPWLRMTEAARSGLDTEVLAALTNDRLWTPDFLHPLPTSPLTRFADELAGVAALPPRVVRAKLLEVHDELPPALAGRTDRVLPRVVRAVQGFWDACFEPWWPRMRAVLEADVAHRGRVIAQRGLAAMFDDLSVRMRLVGNVVQVTTSDRDGYRRSTTGVGLTLVPSLFSRGGSTPITPEQPPQVMYAARGVGTLWMADRVTGPRALADLVGEARASLLALLDSPASSTELGVRLGVTTSAVNQHLRALRAAGLLTSARHGRAVLYLRSELGDRLLRGG</sequence>
<dbReference type="RefSeq" id="WP_171896825.1">
    <property type="nucleotide sequence ID" value="NZ_CP053660.1"/>
</dbReference>
<dbReference type="PROSITE" id="PS50987">
    <property type="entry name" value="HTH_ARSR_2"/>
    <property type="match status" value="1"/>
</dbReference>
<dbReference type="Gene3D" id="1.10.10.10">
    <property type="entry name" value="Winged helix-like DNA-binding domain superfamily/Winged helix DNA-binding domain"/>
    <property type="match status" value="1"/>
</dbReference>
<dbReference type="GO" id="GO:0003700">
    <property type="term" value="F:DNA-binding transcription factor activity"/>
    <property type="evidence" value="ECO:0007669"/>
    <property type="project" value="InterPro"/>
</dbReference>
<protein>
    <submittedName>
        <fullName evidence="4">Helix-turn-helix domain-containing protein</fullName>
    </submittedName>
</protein>
<keyword evidence="2" id="KW-0238">DNA-binding</keyword>
<dbReference type="CDD" id="cd00090">
    <property type="entry name" value="HTH_ARSR"/>
    <property type="match status" value="1"/>
</dbReference>
<evidence type="ECO:0000313" key="4">
    <source>
        <dbReference type="EMBL" id="MTB97182.1"/>
    </source>
</evidence>
<dbReference type="SUPFAM" id="SSF46785">
    <property type="entry name" value="Winged helix' DNA-binding domain"/>
    <property type="match status" value="1"/>
</dbReference>
<dbReference type="PANTHER" id="PTHR43132">
    <property type="entry name" value="ARSENICAL RESISTANCE OPERON REPRESSOR ARSR-RELATED"/>
    <property type="match status" value="1"/>
</dbReference>
<comment type="caution">
    <text evidence="4">The sequence shown here is derived from an EMBL/GenBank/DDBJ whole genome shotgun (WGS) entry which is preliminary data.</text>
</comment>
<accession>A0A6I3JGP6</accession>
<name>A0A6I3JGP6_9ACTN</name>
<dbReference type="Pfam" id="PF12840">
    <property type="entry name" value="HTH_20"/>
    <property type="match status" value="1"/>
</dbReference>
<dbReference type="PANTHER" id="PTHR43132:SF6">
    <property type="entry name" value="HTH-TYPE TRANSCRIPTIONAL REPRESSOR CZRA"/>
    <property type="match status" value="1"/>
</dbReference>
<dbReference type="GO" id="GO:0003677">
    <property type="term" value="F:DNA binding"/>
    <property type="evidence" value="ECO:0007669"/>
    <property type="project" value="UniProtKB-KW"/>
</dbReference>